<keyword evidence="1" id="KW-1133">Transmembrane helix</keyword>
<feature type="transmembrane region" description="Helical" evidence="1">
    <location>
        <begin position="16"/>
        <end position="37"/>
    </location>
</feature>
<evidence type="ECO:0000313" key="3">
    <source>
        <dbReference type="Proteomes" id="UP000287910"/>
    </source>
</evidence>
<keyword evidence="3" id="KW-1185">Reference proteome</keyword>
<feature type="transmembrane region" description="Helical" evidence="1">
    <location>
        <begin position="111"/>
        <end position="131"/>
    </location>
</feature>
<evidence type="ECO:0008006" key="4">
    <source>
        <dbReference type="Google" id="ProtNLM"/>
    </source>
</evidence>
<keyword evidence="1" id="KW-0812">Transmembrane</keyword>
<organism evidence="2 3">
    <name type="scientific">Lysinibacillus antri</name>
    <dbReference type="NCBI Taxonomy" id="2498145"/>
    <lineage>
        <taxon>Bacteria</taxon>
        <taxon>Bacillati</taxon>
        <taxon>Bacillota</taxon>
        <taxon>Bacilli</taxon>
        <taxon>Bacillales</taxon>
        <taxon>Bacillaceae</taxon>
        <taxon>Lysinibacillus</taxon>
    </lineage>
</organism>
<evidence type="ECO:0000313" key="2">
    <source>
        <dbReference type="EMBL" id="RUL54223.1"/>
    </source>
</evidence>
<name>A0A432LDH1_9BACI</name>
<reference evidence="2 3" key="1">
    <citation type="submission" date="2018-12" db="EMBL/GenBank/DDBJ databases">
        <title>Lysinibacillus antri sp. nov., isolated from a cave soil.</title>
        <authorList>
            <person name="Narsing Rao M.P."/>
            <person name="Zhang H."/>
            <person name="Dong Z.-Y."/>
            <person name="Niu X.-K."/>
            <person name="Zhang K."/>
            <person name="Fang B.-Z."/>
            <person name="Kang Y.-Q."/>
            <person name="Xiao M."/>
            <person name="Li W.-J."/>
        </authorList>
    </citation>
    <scope>NUCLEOTIDE SEQUENCE [LARGE SCALE GENOMIC DNA]</scope>
    <source>
        <strain evidence="2 3">SYSU K30002</strain>
    </source>
</reference>
<protein>
    <recommendedName>
        <fullName evidence="4">DUF624 domain-containing protein</fullName>
    </recommendedName>
</protein>
<evidence type="ECO:0000256" key="1">
    <source>
        <dbReference type="SAM" id="Phobius"/>
    </source>
</evidence>
<proteinExistence type="predicted"/>
<feature type="transmembrane region" description="Helical" evidence="1">
    <location>
        <begin position="49"/>
        <end position="72"/>
    </location>
</feature>
<accession>A0A432LDH1</accession>
<comment type="caution">
    <text evidence="2">The sequence shown here is derived from an EMBL/GenBank/DDBJ whole genome shotgun (WGS) entry which is preliminary data.</text>
</comment>
<feature type="transmembrane region" description="Helical" evidence="1">
    <location>
        <begin position="152"/>
        <end position="177"/>
    </location>
</feature>
<feature type="transmembrane region" description="Helical" evidence="1">
    <location>
        <begin position="183"/>
        <end position="205"/>
    </location>
</feature>
<keyword evidence="1" id="KW-0472">Membrane</keyword>
<feature type="transmembrane region" description="Helical" evidence="1">
    <location>
        <begin position="84"/>
        <end position="105"/>
    </location>
</feature>
<dbReference type="EMBL" id="RYYR01000007">
    <property type="protein sequence ID" value="RUL54223.1"/>
    <property type="molecule type" value="Genomic_DNA"/>
</dbReference>
<dbReference type="AlphaFoldDB" id="A0A432LDH1"/>
<gene>
    <name evidence="2" type="ORF">EK386_06845</name>
</gene>
<dbReference type="RefSeq" id="WP_126658292.1">
    <property type="nucleotide sequence ID" value="NZ_RYYR01000007.1"/>
</dbReference>
<dbReference type="Proteomes" id="UP000287910">
    <property type="component" value="Unassembled WGS sequence"/>
</dbReference>
<sequence>MIRNVFDIYNRNWSQILTWSFLIILPVTIFSYLSMVYVYSSNEGITPHYIAGLAFFLNFILCIPPFVKMVLIDKQDDVFKPVDGLIFFVKQFGLLVILTSIIYWIAIVGILFLFIPTFVGLLFLLVFPFFSEGRSVKTVISNTTKTIVRENISLLGDLIVIISINVGLWVAMLQFLAQFENNLLAYLIIRVVLNILVFPLLYIYLTLRYRNDPAI</sequence>